<feature type="signal peptide" evidence="1">
    <location>
        <begin position="1"/>
        <end position="19"/>
    </location>
</feature>
<feature type="chain" id="PRO_5005818508" description="DUF4783 domain-containing protein" evidence="1">
    <location>
        <begin position="20"/>
        <end position="142"/>
    </location>
</feature>
<name>A0A0M8MIZ5_9FLAO</name>
<sequence length="142" mass="16142">MKLLPFLLFFMPLVAFSQADTLSLSKEQKQKAFTVAKNWVSLLTKGKDVNGILAITTIPFLRDGNETLETHQEVREFYESVIKSKGERTMPPLSASFAKEIPHSFQGSLVVRVYFTYKGKEQNVFVRLAEENGVYRVSGFKD</sequence>
<comment type="caution">
    <text evidence="2">The sequence shown here is derived from an EMBL/GenBank/DDBJ whole genome shotgun (WGS) entry which is preliminary data.</text>
</comment>
<keyword evidence="3" id="KW-1185">Reference proteome</keyword>
<reference evidence="2 3" key="1">
    <citation type="submission" date="2015-08" db="EMBL/GenBank/DDBJ databases">
        <title>Whole genome sequence of Flavobacterium akiainvivens IK-1T, from decaying Wikstroemia oahuensis, an endemic Hawaiian shrub.</title>
        <authorList>
            <person name="Wan X."/>
            <person name="Hou S."/>
            <person name="Saito J."/>
            <person name="Donachie S."/>
        </authorList>
    </citation>
    <scope>NUCLEOTIDE SEQUENCE [LARGE SCALE GENOMIC DNA]</scope>
    <source>
        <strain evidence="2 3">IK-1</strain>
    </source>
</reference>
<dbReference type="EMBL" id="LIYD01000005">
    <property type="protein sequence ID" value="KOS06548.1"/>
    <property type="molecule type" value="Genomic_DNA"/>
</dbReference>
<dbReference type="RefSeq" id="WP_054408145.1">
    <property type="nucleotide sequence ID" value="NZ_FOYA01000001.1"/>
</dbReference>
<dbReference type="OrthoDB" id="103467at237"/>
<gene>
    <name evidence="2" type="ORF">AM493_11260</name>
</gene>
<keyword evidence="1" id="KW-0732">Signal</keyword>
<accession>A0A0M8MIZ5</accession>
<dbReference type="Proteomes" id="UP000037755">
    <property type="component" value="Unassembled WGS sequence"/>
</dbReference>
<evidence type="ECO:0000256" key="1">
    <source>
        <dbReference type="SAM" id="SignalP"/>
    </source>
</evidence>
<protein>
    <recommendedName>
        <fullName evidence="4">DUF4783 domain-containing protein</fullName>
    </recommendedName>
</protein>
<evidence type="ECO:0008006" key="4">
    <source>
        <dbReference type="Google" id="ProtNLM"/>
    </source>
</evidence>
<dbReference type="PATRIC" id="fig|1202724.3.peg.2338"/>
<dbReference type="AlphaFoldDB" id="A0A0M8MIZ5"/>
<proteinExistence type="predicted"/>
<evidence type="ECO:0000313" key="3">
    <source>
        <dbReference type="Proteomes" id="UP000037755"/>
    </source>
</evidence>
<evidence type="ECO:0000313" key="2">
    <source>
        <dbReference type="EMBL" id="KOS06548.1"/>
    </source>
</evidence>
<dbReference type="STRING" id="1202724.AM493_11260"/>
<organism evidence="2 3">
    <name type="scientific">Flavobacterium akiainvivens</name>
    <dbReference type="NCBI Taxonomy" id="1202724"/>
    <lineage>
        <taxon>Bacteria</taxon>
        <taxon>Pseudomonadati</taxon>
        <taxon>Bacteroidota</taxon>
        <taxon>Flavobacteriia</taxon>
        <taxon>Flavobacteriales</taxon>
        <taxon>Flavobacteriaceae</taxon>
        <taxon>Flavobacterium</taxon>
    </lineage>
</organism>